<organism evidence="1">
    <name type="scientific">hydrothermal vent metagenome</name>
    <dbReference type="NCBI Taxonomy" id="652676"/>
    <lineage>
        <taxon>unclassified sequences</taxon>
        <taxon>metagenomes</taxon>
        <taxon>ecological metagenomes</taxon>
    </lineage>
</organism>
<feature type="non-terminal residue" evidence="1">
    <location>
        <position position="88"/>
    </location>
</feature>
<name>A0A3B1A9I5_9ZZZZ</name>
<dbReference type="AlphaFoldDB" id="A0A3B1A9I5"/>
<gene>
    <name evidence="1" type="ORF">MNBD_GAMMA20-168</name>
</gene>
<protein>
    <submittedName>
        <fullName evidence="1">Uncharacterized protein</fullName>
    </submittedName>
</protein>
<reference evidence="1" key="1">
    <citation type="submission" date="2018-06" db="EMBL/GenBank/DDBJ databases">
        <authorList>
            <person name="Zhirakovskaya E."/>
        </authorList>
    </citation>
    <scope>NUCLEOTIDE SEQUENCE</scope>
</reference>
<dbReference type="EMBL" id="UOFU01000059">
    <property type="protein sequence ID" value="VAW94879.1"/>
    <property type="molecule type" value="Genomic_DNA"/>
</dbReference>
<sequence length="88" mass="9628">MQNVVDQTNLHLSAASPDARHFSAQADAGRAIVYLLLGKYTGEVAVQLWDGGLAVGDEGASCRLVFHHPGALRDLILHRNLVRLTEFY</sequence>
<evidence type="ECO:0000313" key="1">
    <source>
        <dbReference type="EMBL" id="VAW94879.1"/>
    </source>
</evidence>
<proteinExistence type="predicted"/>
<accession>A0A3B1A9I5</accession>